<evidence type="ECO:0000313" key="2">
    <source>
        <dbReference type="Proteomes" id="UP000000343"/>
    </source>
</evidence>
<dbReference type="EMBL" id="CP002480">
    <property type="protein sequence ID" value="ADW68313.1"/>
    <property type="molecule type" value="Genomic_DNA"/>
</dbReference>
<dbReference type="STRING" id="1198114.AciX9_1251"/>
<protein>
    <submittedName>
        <fullName evidence="1">Uncharacterized protein</fullName>
    </submittedName>
</protein>
<reference evidence="2" key="1">
    <citation type="submission" date="2011-01" db="EMBL/GenBank/DDBJ databases">
        <title>Complete sequence of chromosome of Acidobacterium sp. MP5ACTX9.</title>
        <authorList>
            <consortium name="US DOE Joint Genome Institute"/>
            <person name="Lucas S."/>
            <person name="Copeland A."/>
            <person name="Lapidus A."/>
            <person name="Cheng J.-F."/>
            <person name="Goodwin L."/>
            <person name="Pitluck S."/>
            <person name="Teshima H."/>
            <person name="Detter J.C."/>
            <person name="Han C."/>
            <person name="Tapia R."/>
            <person name="Land M."/>
            <person name="Hauser L."/>
            <person name="Kyrpides N."/>
            <person name="Ivanova N."/>
            <person name="Ovchinnikova G."/>
            <person name="Pagani I."/>
            <person name="Rawat S.R."/>
            <person name="Mannisto M."/>
            <person name="Haggblom M.M."/>
            <person name="Woyke T."/>
        </authorList>
    </citation>
    <scope>NUCLEOTIDE SEQUENCE [LARGE SCALE GENOMIC DNA]</scope>
    <source>
        <strain evidence="2">MP5ACTX9</strain>
    </source>
</reference>
<dbReference type="RefSeq" id="WP_013579636.1">
    <property type="nucleotide sequence ID" value="NC_015064.1"/>
</dbReference>
<dbReference type="PaxDb" id="1198114-AciX9_1251"/>
<sequence>MAKQTEKINILEDAGYRYNFDRMMYINRNVRKAFSVEFIDDKAASEITEKIQHQKANEDWEFYTTSHLSDGIVRELKRVLQ</sequence>
<dbReference type="KEGG" id="acm:AciX9_1251"/>
<accession>E8X549</accession>
<dbReference type="HOGENOM" id="CLU_2569057_0_0_0"/>
<name>E8X549_GRATM</name>
<evidence type="ECO:0000313" key="1">
    <source>
        <dbReference type="EMBL" id="ADW68313.1"/>
    </source>
</evidence>
<dbReference type="AlphaFoldDB" id="E8X549"/>
<dbReference type="Proteomes" id="UP000000343">
    <property type="component" value="Chromosome"/>
</dbReference>
<gene>
    <name evidence="1" type="ordered locus">AciX9_1251</name>
</gene>
<organism evidence="2">
    <name type="scientific">Granulicella tundricola (strain ATCC BAA-1859 / DSM 23138 / MP5ACTX9)</name>
    <dbReference type="NCBI Taxonomy" id="1198114"/>
    <lineage>
        <taxon>Bacteria</taxon>
        <taxon>Pseudomonadati</taxon>
        <taxon>Acidobacteriota</taxon>
        <taxon>Terriglobia</taxon>
        <taxon>Terriglobales</taxon>
        <taxon>Acidobacteriaceae</taxon>
        <taxon>Granulicella</taxon>
    </lineage>
</organism>
<proteinExistence type="predicted"/>
<keyword evidence="2" id="KW-1185">Reference proteome</keyword>